<evidence type="ECO:0000313" key="6">
    <source>
        <dbReference type="EMBL" id="KAG0468636.1"/>
    </source>
</evidence>
<evidence type="ECO:0000256" key="1">
    <source>
        <dbReference type="ARBA" id="ARBA00022665"/>
    </source>
</evidence>
<dbReference type="Proteomes" id="UP000636800">
    <property type="component" value="Unassembled WGS sequence"/>
</dbReference>
<feature type="domain" description="Cytochrome b5 heme-binding" evidence="4">
    <location>
        <begin position="60"/>
        <end position="156"/>
    </location>
</feature>
<name>A0A835Q8X9_VANPL</name>
<organism evidence="6 8">
    <name type="scientific">Vanilla planifolia</name>
    <name type="common">Vanilla</name>
    <dbReference type="NCBI Taxonomy" id="51239"/>
    <lineage>
        <taxon>Eukaryota</taxon>
        <taxon>Viridiplantae</taxon>
        <taxon>Streptophyta</taxon>
        <taxon>Embryophyta</taxon>
        <taxon>Tracheophyta</taxon>
        <taxon>Spermatophyta</taxon>
        <taxon>Magnoliopsida</taxon>
        <taxon>Liliopsida</taxon>
        <taxon>Asparagales</taxon>
        <taxon>Orchidaceae</taxon>
        <taxon>Vanilloideae</taxon>
        <taxon>Vanilleae</taxon>
        <taxon>Vanilla</taxon>
    </lineage>
</organism>
<evidence type="ECO:0000256" key="2">
    <source>
        <dbReference type="ARBA" id="ARBA00023121"/>
    </source>
</evidence>
<dbReference type="Pfam" id="PF00173">
    <property type="entry name" value="Cyt-b5"/>
    <property type="match status" value="1"/>
</dbReference>
<gene>
    <name evidence="6" type="ORF">HPP92_017964</name>
    <name evidence="5" type="ORF">HPP92_018550</name>
</gene>
<dbReference type="GO" id="GO:0012505">
    <property type="term" value="C:endomembrane system"/>
    <property type="evidence" value="ECO:0007669"/>
    <property type="project" value="TreeGrafter"/>
</dbReference>
<dbReference type="InterPro" id="IPR050577">
    <property type="entry name" value="MAPR/NEUFC/NENF-like"/>
</dbReference>
<keyword evidence="7" id="KW-1185">Reference proteome</keyword>
<evidence type="ECO:0000313" key="8">
    <source>
        <dbReference type="Proteomes" id="UP000639772"/>
    </source>
</evidence>
<dbReference type="AlphaFoldDB" id="A0A835Q8X9"/>
<evidence type="ECO:0000256" key="3">
    <source>
        <dbReference type="ARBA" id="ARBA00038357"/>
    </source>
</evidence>
<dbReference type="FunFam" id="3.10.120.10:FF:000003">
    <property type="entry name" value="membrane-associated progesterone receptor component 1"/>
    <property type="match status" value="1"/>
</dbReference>
<dbReference type="PANTHER" id="PTHR10281:SF76">
    <property type="entry name" value="CALCUTTA CUP-RELATED"/>
    <property type="match status" value="1"/>
</dbReference>
<proteinExistence type="inferred from homology"/>
<comment type="caution">
    <text evidence="6">The sequence shown here is derived from an EMBL/GenBank/DDBJ whole genome shotgun (WGS) entry which is preliminary data.</text>
</comment>
<dbReference type="EMBL" id="JADCNL010000009">
    <property type="protein sequence ID" value="KAG0466970.1"/>
    <property type="molecule type" value="Genomic_DNA"/>
</dbReference>
<dbReference type="Gene3D" id="3.10.120.10">
    <property type="entry name" value="Cytochrome b5-like heme/steroid binding domain"/>
    <property type="match status" value="1"/>
</dbReference>
<evidence type="ECO:0000259" key="4">
    <source>
        <dbReference type="SMART" id="SM01117"/>
    </source>
</evidence>
<sequence length="156" mass="17268">MKDISLNLRKPSTSRLSTLFNRLHLVNQMLEVVIKYPSVKADLTNHSAALLLPPSAMAELTANELRGYDGSDDSKPIYVSIRSTVFDVTNAKSFYGPGGPYAVFAGREASRALAKMSKSEEDISGELDDLTEKELSVLQDWENKFRAKYPVVGRVV</sequence>
<accession>A0A835Q8X9</accession>
<keyword evidence="2" id="KW-0446">Lipid-binding</keyword>
<dbReference type="OrthoDB" id="547796at2759"/>
<dbReference type="InterPro" id="IPR036400">
    <property type="entry name" value="Cyt_B5-like_heme/steroid_sf"/>
</dbReference>
<evidence type="ECO:0000313" key="5">
    <source>
        <dbReference type="EMBL" id="KAG0466970.1"/>
    </source>
</evidence>
<dbReference type="SUPFAM" id="SSF55856">
    <property type="entry name" value="Cytochrome b5-like heme/steroid binding domain"/>
    <property type="match status" value="1"/>
</dbReference>
<protein>
    <recommendedName>
        <fullName evidence="4">Cytochrome b5 heme-binding domain-containing protein</fullName>
    </recommendedName>
</protein>
<dbReference type="GO" id="GO:0016020">
    <property type="term" value="C:membrane"/>
    <property type="evidence" value="ECO:0007669"/>
    <property type="project" value="TreeGrafter"/>
</dbReference>
<dbReference type="PANTHER" id="PTHR10281">
    <property type="entry name" value="MEMBRANE-ASSOCIATED PROGESTERONE RECEPTOR COMPONENT-RELATED"/>
    <property type="match status" value="1"/>
</dbReference>
<dbReference type="InterPro" id="IPR001199">
    <property type="entry name" value="Cyt_B5-like_heme/steroid-bd"/>
</dbReference>
<keyword evidence="1" id="KW-0754">Steroid-binding</keyword>
<dbReference type="EMBL" id="JADCNM010000009">
    <property type="protein sequence ID" value="KAG0468636.1"/>
    <property type="molecule type" value="Genomic_DNA"/>
</dbReference>
<reference evidence="7 8" key="1">
    <citation type="journal article" date="2020" name="Nat. Food">
        <title>A phased Vanilla planifolia genome enables genetic improvement of flavour and production.</title>
        <authorList>
            <person name="Hasing T."/>
            <person name="Tang H."/>
            <person name="Brym M."/>
            <person name="Khazi F."/>
            <person name="Huang T."/>
            <person name="Chambers A.H."/>
        </authorList>
    </citation>
    <scope>NUCLEOTIDE SEQUENCE [LARGE SCALE GENOMIC DNA]</scope>
    <source>
        <tissue evidence="6">Leaf</tissue>
    </source>
</reference>
<dbReference type="GO" id="GO:0005496">
    <property type="term" value="F:steroid binding"/>
    <property type="evidence" value="ECO:0007669"/>
    <property type="project" value="UniProtKB-KW"/>
</dbReference>
<dbReference type="SMART" id="SM01117">
    <property type="entry name" value="Cyt-b5"/>
    <property type="match status" value="1"/>
</dbReference>
<evidence type="ECO:0000313" key="7">
    <source>
        <dbReference type="Proteomes" id="UP000636800"/>
    </source>
</evidence>
<comment type="similarity">
    <text evidence="3">Belongs to the cytochrome b5 family. MAPR subfamily.</text>
</comment>
<dbReference type="Proteomes" id="UP000639772">
    <property type="component" value="Chromosome 9"/>
</dbReference>